<feature type="signal peptide" evidence="2">
    <location>
        <begin position="1"/>
        <end position="23"/>
    </location>
</feature>
<feature type="transmembrane region" description="Helical" evidence="1">
    <location>
        <begin position="288"/>
        <end position="309"/>
    </location>
</feature>
<keyword evidence="5" id="KW-1185">Reference proteome</keyword>
<name>A0A9N8Q076_CHRIL</name>
<feature type="chain" id="PRO_5040104921" description="Neurotransmitter-gated ion-channel ligand-binding domain-containing protein" evidence="2">
    <location>
        <begin position="24"/>
        <end position="378"/>
    </location>
</feature>
<reference evidence="4" key="1">
    <citation type="submission" date="2021-12" db="EMBL/GenBank/DDBJ databases">
        <authorList>
            <person name="King R."/>
        </authorList>
    </citation>
    <scope>NUCLEOTIDE SEQUENCE</scope>
</reference>
<feature type="transmembrane region" description="Helical" evidence="1">
    <location>
        <begin position="231"/>
        <end position="251"/>
    </location>
</feature>
<evidence type="ECO:0000259" key="3">
    <source>
        <dbReference type="Pfam" id="PF02931"/>
    </source>
</evidence>
<gene>
    <name evidence="4" type="ORF">CINC_LOCUS1321</name>
</gene>
<dbReference type="EMBL" id="LR824014">
    <property type="protein sequence ID" value="CAD0199628.1"/>
    <property type="molecule type" value="Genomic_DNA"/>
</dbReference>
<feature type="transmembrane region" description="Helical" evidence="1">
    <location>
        <begin position="258"/>
        <end position="276"/>
    </location>
</feature>
<keyword evidence="2" id="KW-0732">Signal</keyword>
<protein>
    <recommendedName>
        <fullName evidence="3">Neurotransmitter-gated ion-channel ligand-binding domain-containing protein</fullName>
    </recommendedName>
</protein>
<evidence type="ECO:0000313" key="5">
    <source>
        <dbReference type="Proteomes" id="UP001154114"/>
    </source>
</evidence>
<dbReference type="PANTHER" id="PTHR18945">
    <property type="entry name" value="NEUROTRANSMITTER GATED ION CHANNEL"/>
    <property type="match status" value="1"/>
</dbReference>
<dbReference type="PROSITE" id="PS51257">
    <property type="entry name" value="PROKAR_LIPOPROTEIN"/>
    <property type="match status" value="1"/>
</dbReference>
<dbReference type="CDD" id="cd18989">
    <property type="entry name" value="LGIC_ECD_cation"/>
    <property type="match status" value="1"/>
</dbReference>
<keyword evidence="1" id="KW-1133">Transmembrane helix</keyword>
<proteinExistence type="predicted"/>
<sequence length="378" mass="40376">MASRPAALLITLLLCAYGAPAWCACDNATRLSQQVDALLAEYEREAPPPDAPLTVTLGLDVRHAALDSQQSTMRLLADLRMTWYDPRLKWNATEWGCDSAPTSAWRLWRPDVAVLNSAAGSAADVWMRARLHDSGNVSWITRLDVTVPIALALADWPQDTQTCTFEFGSKQSNKGEILLEIGDFKHAVVFEAGPWEIVSVSGRSASWQRGEEEVSVAAWTVGLRRRAPAHVLGAAAVLLAGVLMLAAATALPPHQRHPLAACASFIAALWLITALLRLPGGRSCPRALGVMCALCVCGALAGACAALVVRVARLSSPPPHFLRALLSSLSTICRLTPSAESCLWSESGAWAAAARLADRVLCAALLLTLLVLLAVQLL</sequence>
<dbReference type="SUPFAM" id="SSF63712">
    <property type="entry name" value="Nicotinic receptor ligand binding domain-like"/>
    <property type="match status" value="1"/>
</dbReference>
<keyword evidence="1" id="KW-0472">Membrane</keyword>
<evidence type="ECO:0000313" key="4">
    <source>
        <dbReference type="EMBL" id="CAD0199628.1"/>
    </source>
</evidence>
<dbReference type="Gene3D" id="2.70.170.10">
    <property type="entry name" value="Neurotransmitter-gated ion-channel ligand-binding domain"/>
    <property type="match status" value="1"/>
</dbReference>
<dbReference type="GO" id="GO:0004888">
    <property type="term" value="F:transmembrane signaling receptor activity"/>
    <property type="evidence" value="ECO:0007669"/>
    <property type="project" value="InterPro"/>
</dbReference>
<dbReference type="InterPro" id="IPR006202">
    <property type="entry name" value="Neur_chan_lig-bd"/>
</dbReference>
<dbReference type="AlphaFoldDB" id="A0A9N8Q076"/>
<dbReference type="GO" id="GO:0005230">
    <property type="term" value="F:extracellular ligand-gated monoatomic ion channel activity"/>
    <property type="evidence" value="ECO:0007669"/>
    <property type="project" value="InterPro"/>
</dbReference>
<feature type="domain" description="Neurotransmitter-gated ion-channel ligand-binding" evidence="3">
    <location>
        <begin position="33"/>
        <end position="201"/>
    </location>
</feature>
<dbReference type="Pfam" id="PF02931">
    <property type="entry name" value="Neur_chan_LBD"/>
    <property type="match status" value="1"/>
</dbReference>
<accession>A0A9N8Q076</accession>
<dbReference type="InterPro" id="IPR006201">
    <property type="entry name" value="Neur_channel"/>
</dbReference>
<dbReference type="InterPro" id="IPR036734">
    <property type="entry name" value="Neur_chan_lig-bd_sf"/>
</dbReference>
<dbReference type="Proteomes" id="UP001154114">
    <property type="component" value="Chromosome 11"/>
</dbReference>
<keyword evidence="1" id="KW-0812">Transmembrane</keyword>
<organism evidence="4 5">
    <name type="scientific">Chrysodeixis includens</name>
    <name type="common">Soybean looper</name>
    <name type="synonym">Pseudoplusia includens</name>
    <dbReference type="NCBI Taxonomy" id="689277"/>
    <lineage>
        <taxon>Eukaryota</taxon>
        <taxon>Metazoa</taxon>
        <taxon>Ecdysozoa</taxon>
        <taxon>Arthropoda</taxon>
        <taxon>Hexapoda</taxon>
        <taxon>Insecta</taxon>
        <taxon>Pterygota</taxon>
        <taxon>Neoptera</taxon>
        <taxon>Endopterygota</taxon>
        <taxon>Lepidoptera</taxon>
        <taxon>Glossata</taxon>
        <taxon>Ditrysia</taxon>
        <taxon>Noctuoidea</taxon>
        <taxon>Noctuidae</taxon>
        <taxon>Plusiinae</taxon>
        <taxon>Chrysodeixis</taxon>
    </lineage>
</organism>
<dbReference type="GO" id="GO:0016020">
    <property type="term" value="C:membrane"/>
    <property type="evidence" value="ECO:0007669"/>
    <property type="project" value="InterPro"/>
</dbReference>
<evidence type="ECO:0000256" key="1">
    <source>
        <dbReference type="SAM" id="Phobius"/>
    </source>
</evidence>
<dbReference type="OrthoDB" id="5920062at2759"/>
<feature type="transmembrane region" description="Helical" evidence="1">
    <location>
        <begin position="360"/>
        <end position="377"/>
    </location>
</feature>
<evidence type="ECO:0000256" key="2">
    <source>
        <dbReference type="SAM" id="SignalP"/>
    </source>
</evidence>